<accession>A2E6Q4</accession>
<feature type="compositionally biased region" description="Acidic residues" evidence="1">
    <location>
        <begin position="91"/>
        <end position="103"/>
    </location>
</feature>
<feature type="compositionally biased region" description="Polar residues" evidence="1">
    <location>
        <begin position="17"/>
        <end position="27"/>
    </location>
</feature>
<sequence length="149" mass="16610">MSEENGKENISEKVEAQNPTELSSSSEAFKREKKSENNESEKTQEQTNPEPVAENREATPAEKNKDEGDDSVDIAHSDSEKEPPQHADETITVEDSDDSEEGLIPDKNTKFADTNESPPVMHPRESRGELRSEISRSLVPEKSQTCLLI</sequence>
<protein>
    <submittedName>
        <fullName evidence="2">Uncharacterized protein</fullName>
    </submittedName>
</protein>
<feature type="compositionally biased region" description="Basic and acidic residues" evidence="1">
    <location>
        <begin position="28"/>
        <end position="44"/>
    </location>
</feature>
<feature type="compositionally biased region" description="Basic and acidic residues" evidence="1">
    <location>
        <begin position="73"/>
        <end position="89"/>
    </location>
</feature>
<dbReference type="KEGG" id="tva:4769602"/>
<feature type="region of interest" description="Disordered" evidence="1">
    <location>
        <begin position="1"/>
        <end position="149"/>
    </location>
</feature>
<dbReference type="RefSeq" id="XP_001323871.1">
    <property type="nucleotide sequence ID" value="XM_001323836.1"/>
</dbReference>
<reference evidence="2" key="2">
    <citation type="journal article" date="2007" name="Science">
        <title>Draft genome sequence of the sexually transmitted pathogen Trichomonas vaginalis.</title>
        <authorList>
            <person name="Carlton J.M."/>
            <person name="Hirt R.P."/>
            <person name="Silva J.C."/>
            <person name="Delcher A.L."/>
            <person name="Schatz M."/>
            <person name="Zhao Q."/>
            <person name="Wortman J.R."/>
            <person name="Bidwell S.L."/>
            <person name="Alsmark U.C.M."/>
            <person name="Besteiro S."/>
            <person name="Sicheritz-Ponten T."/>
            <person name="Noel C.J."/>
            <person name="Dacks J.B."/>
            <person name="Foster P.G."/>
            <person name="Simillion C."/>
            <person name="Van de Peer Y."/>
            <person name="Miranda-Saavedra D."/>
            <person name="Barton G.J."/>
            <person name="Westrop G.D."/>
            <person name="Mueller S."/>
            <person name="Dessi D."/>
            <person name="Fiori P.L."/>
            <person name="Ren Q."/>
            <person name="Paulsen I."/>
            <person name="Zhang H."/>
            <person name="Bastida-Corcuera F.D."/>
            <person name="Simoes-Barbosa A."/>
            <person name="Brown M.T."/>
            <person name="Hayes R.D."/>
            <person name="Mukherjee M."/>
            <person name="Okumura C.Y."/>
            <person name="Schneider R."/>
            <person name="Smith A.J."/>
            <person name="Vanacova S."/>
            <person name="Villalvazo M."/>
            <person name="Haas B.J."/>
            <person name="Pertea M."/>
            <person name="Feldblyum T.V."/>
            <person name="Utterback T.R."/>
            <person name="Shu C.L."/>
            <person name="Osoegawa K."/>
            <person name="de Jong P.J."/>
            <person name="Hrdy I."/>
            <person name="Horvathova L."/>
            <person name="Zubacova Z."/>
            <person name="Dolezal P."/>
            <person name="Malik S.B."/>
            <person name="Logsdon J.M. Jr."/>
            <person name="Henze K."/>
            <person name="Gupta A."/>
            <person name="Wang C.C."/>
            <person name="Dunne R.L."/>
            <person name="Upcroft J.A."/>
            <person name="Upcroft P."/>
            <person name="White O."/>
            <person name="Salzberg S.L."/>
            <person name="Tang P."/>
            <person name="Chiu C.-H."/>
            <person name="Lee Y.-S."/>
            <person name="Embley T.M."/>
            <person name="Coombs G.H."/>
            <person name="Mottram J.C."/>
            <person name="Tachezy J."/>
            <person name="Fraser-Liggett C.M."/>
            <person name="Johnson P.J."/>
        </authorList>
    </citation>
    <scope>NUCLEOTIDE SEQUENCE [LARGE SCALE GENOMIC DNA]</scope>
    <source>
        <strain evidence="2">G3</strain>
    </source>
</reference>
<evidence type="ECO:0000313" key="3">
    <source>
        <dbReference type="Proteomes" id="UP000001542"/>
    </source>
</evidence>
<feature type="compositionally biased region" description="Basic and acidic residues" evidence="1">
    <location>
        <begin position="1"/>
        <end position="15"/>
    </location>
</feature>
<evidence type="ECO:0000313" key="2">
    <source>
        <dbReference type="EMBL" id="EAY11648.1"/>
    </source>
</evidence>
<dbReference type="InParanoid" id="A2E6Q4"/>
<keyword evidence="3" id="KW-1185">Reference proteome</keyword>
<dbReference type="VEuPathDB" id="TrichDB:TVAGG3_0779450"/>
<feature type="compositionally biased region" description="Basic and acidic residues" evidence="1">
    <location>
        <begin position="53"/>
        <end position="66"/>
    </location>
</feature>
<name>A2E6Q4_TRIV3</name>
<organism evidence="2 3">
    <name type="scientific">Trichomonas vaginalis (strain ATCC PRA-98 / G3)</name>
    <dbReference type="NCBI Taxonomy" id="412133"/>
    <lineage>
        <taxon>Eukaryota</taxon>
        <taxon>Metamonada</taxon>
        <taxon>Parabasalia</taxon>
        <taxon>Trichomonadida</taxon>
        <taxon>Trichomonadidae</taxon>
        <taxon>Trichomonas</taxon>
    </lineage>
</organism>
<gene>
    <name evidence="2" type="ORF">TVAG_158750</name>
</gene>
<proteinExistence type="predicted"/>
<dbReference type="VEuPathDB" id="TrichDB:TVAG_158750"/>
<dbReference type="EMBL" id="DS113315">
    <property type="protein sequence ID" value="EAY11648.1"/>
    <property type="molecule type" value="Genomic_DNA"/>
</dbReference>
<feature type="compositionally biased region" description="Basic and acidic residues" evidence="1">
    <location>
        <begin position="122"/>
        <end position="134"/>
    </location>
</feature>
<evidence type="ECO:0000256" key="1">
    <source>
        <dbReference type="SAM" id="MobiDB-lite"/>
    </source>
</evidence>
<dbReference type="AlphaFoldDB" id="A2E6Q4"/>
<dbReference type="Proteomes" id="UP000001542">
    <property type="component" value="Unassembled WGS sequence"/>
</dbReference>
<reference evidence="2" key="1">
    <citation type="submission" date="2006-10" db="EMBL/GenBank/DDBJ databases">
        <authorList>
            <person name="Amadeo P."/>
            <person name="Zhao Q."/>
            <person name="Wortman J."/>
            <person name="Fraser-Liggett C."/>
            <person name="Carlton J."/>
        </authorList>
    </citation>
    <scope>NUCLEOTIDE SEQUENCE</scope>
    <source>
        <strain evidence="2">G3</strain>
    </source>
</reference>